<dbReference type="AlphaFoldDB" id="A0A7N5KGJ3"/>
<dbReference type="InterPro" id="IPR050716">
    <property type="entry name" value="MAGUK"/>
</dbReference>
<dbReference type="InterPro" id="IPR008144">
    <property type="entry name" value="Guanylate_kin-like_dom"/>
</dbReference>
<dbReference type="Gene3D" id="3.40.50.300">
    <property type="entry name" value="P-loop containing nucleotide triphosphate hydrolases"/>
    <property type="match status" value="1"/>
</dbReference>
<reference evidence="2" key="2">
    <citation type="submission" date="2025-08" db="UniProtKB">
        <authorList>
            <consortium name="Ensembl"/>
        </authorList>
    </citation>
    <scope>IDENTIFICATION</scope>
</reference>
<evidence type="ECO:0000313" key="2">
    <source>
        <dbReference type="Ensembl" id="ENSAMEP00000039638.1"/>
    </source>
</evidence>
<sequence>MFGTKFESLHKIHQQGKTAILDIEPQTLKIIHTPEFSPFIVFIAPPNKIDQMETLQQLQKDTEAIRSRYAHYFDLVLVNNGVDESLEQLEAAFEQACSSPQWVPVSWVY</sequence>
<proteinExistence type="predicted"/>
<evidence type="ECO:0000313" key="3">
    <source>
        <dbReference type="Proteomes" id="UP000008912"/>
    </source>
</evidence>
<name>A0A7N5KGJ3_AILME</name>
<dbReference type="InParanoid" id="A0A7N5KGJ3"/>
<dbReference type="GeneTree" id="ENSGT00940000158744"/>
<keyword evidence="3" id="KW-1185">Reference proteome</keyword>
<dbReference type="SUPFAM" id="SSF52540">
    <property type="entry name" value="P-loop containing nucleoside triphosphate hydrolases"/>
    <property type="match status" value="1"/>
</dbReference>
<dbReference type="Pfam" id="PF00625">
    <property type="entry name" value="Guanylate_kin"/>
    <property type="match status" value="1"/>
</dbReference>
<dbReference type="Ensembl" id="ENSAMET00000039390.1">
    <property type="protein sequence ID" value="ENSAMEP00000039638.1"/>
    <property type="gene ID" value="ENSAMEG00000030275.1"/>
</dbReference>
<dbReference type="InterPro" id="IPR027417">
    <property type="entry name" value="P-loop_NTPase"/>
</dbReference>
<protein>
    <recommendedName>
        <fullName evidence="1">Guanylate kinase-like domain-containing protein</fullName>
    </recommendedName>
</protein>
<dbReference type="PANTHER" id="PTHR23122">
    <property type="entry name" value="MEMBRANE-ASSOCIATED GUANYLATE KINASE MAGUK"/>
    <property type="match status" value="1"/>
</dbReference>
<reference evidence="2" key="3">
    <citation type="submission" date="2025-09" db="UniProtKB">
        <authorList>
            <consortium name="Ensembl"/>
        </authorList>
    </citation>
    <scope>IDENTIFICATION</scope>
</reference>
<dbReference type="InterPro" id="IPR008145">
    <property type="entry name" value="GK/Ca_channel_bsu"/>
</dbReference>
<feature type="domain" description="Guanylate kinase-like" evidence="1">
    <location>
        <begin position="1"/>
        <end position="94"/>
    </location>
</feature>
<dbReference type="PROSITE" id="PS50052">
    <property type="entry name" value="GUANYLATE_KINASE_2"/>
    <property type="match status" value="1"/>
</dbReference>
<accession>A0A7N5KGJ3</accession>
<evidence type="ECO:0000259" key="1">
    <source>
        <dbReference type="PROSITE" id="PS50052"/>
    </source>
</evidence>
<reference evidence="2 3" key="1">
    <citation type="journal article" date="2010" name="Nature">
        <title>The sequence and de novo assembly of the giant panda genome.</title>
        <authorList>
            <person name="Li R."/>
            <person name="Fan W."/>
            <person name="Tian G."/>
            <person name="Zhu H."/>
            <person name="He L."/>
            <person name="Cai J."/>
            <person name="Huang Q."/>
            <person name="Cai Q."/>
            <person name="Li B."/>
            <person name="Bai Y."/>
            <person name="Zhang Z."/>
            <person name="Zhang Y."/>
            <person name="Wang W."/>
            <person name="Li J."/>
            <person name="Wei F."/>
            <person name="Li H."/>
            <person name="Jian M."/>
            <person name="Li J."/>
            <person name="Zhang Z."/>
            <person name="Nielsen R."/>
            <person name="Li D."/>
            <person name="Gu W."/>
            <person name="Yang Z."/>
            <person name="Xuan Z."/>
            <person name="Ryder O.A."/>
            <person name="Leung F.C."/>
            <person name="Zhou Y."/>
            <person name="Cao J."/>
            <person name="Sun X."/>
            <person name="Fu Y."/>
            <person name="Fang X."/>
            <person name="Guo X."/>
            <person name="Wang B."/>
            <person name="Hou R."/>
            <person name="Shen F."/>
            <person name="Mu B."/>
            <person name="Ni P."/>
            <person name="Lin R."/>
            <person name="Qian W."/>
            <person name="Wang G."/>
            <person name="Yu C."/>
            <person name="Nie W."/>
            <person name="Wang J."/>
            <person name="Wu Z."/>
            <person name="Liang H."/>
            <person name="Min J."/>
            <person name="Wu Q."/>
            <person name="Cheng S."/>
            <person name="Ruan J."/>
            <person name="Wang M."/>
            <person name="Shi Z."/>
            <person name="Wen M."/>
            <person name="Liu B."/>
            <person name="Ren X."/>
            <person name="Zheng H."/>
            <person name="Dong D."/>
            <person name="Cook K."/>
            <person name="Shan G."/>
            <person name="Zhang H."/>
            <person name="Kosiol C."/>
            <person name="Xie X."/>
            <person name="Lu Z."/>
            <person name="Zheng H."/>
            <person name="Li Y."/>
            <person name="Steiner C.C."/>
            <person name="Lam T.T."/>
            <person name="Lin S."/>
            <person name="Zhang Q."/>
            <person name="Li G."/>
            <person name="Tian J."/>
            <person name="Gong T."/>
            <person name="Liu H."/>
            <person name="Zhang D."/>
            <person name="Fang L."/>
            <person name="Ye C."/>
            <person name="Zhang J."/>
            <person name="Hu W."/>
            <person name="Xu A."/>
            <person name="Ren Y."/>
            <person name="Zhang G."/>
            <person name="Bruford M.W."/>
            <person name="Li Q."/>
            <person name="Ma L."/>
            <person name="Guo Y."/>
            <person name="An N."/>
            <person name="Hu Y."/>
            <person name="Zheng Y."/>
            <person name="Shi Y."/>
            <person name="Li Z."/>
            <person name="Liu Q."/>
            <person name="Chen Y."/>
            <person name="Zhao J."/>
            <person name="Qu N."/>
            <person name="Zhao S."/>
            <person name="Tian F."/>
            <person name="Wang X."/>
            <person name="Wang H."/>
            <person name="Xu L."/>
            <person name="Liu X."/>
            <person name="Vinar T."/>
            <person name="Wang Y."/>
            <person name="Lam T.W."/>
            <person name="Yiu S.M."/>
            <person name="Liu S."/>
            <person name="Zhang H."/>
            <person name="Li D."/>
            <person name="Huang Y."/>
            <person name="Wang X."/>
            <person name="Yang G."/>
            <person name="Jiang Z."/>
            <person name="Wang J."/>
            <person name="Qin N."/>
            <person name="Li L."/>
            <person name="Li J."/>
            <person name="Bolund L."/>
            <person name="Kristiansen K."/>
            <person name="Wong G.K."/>
            <person name="Olson M."/>
            <person name="Zhang X."/>
            <person name="Li S."/>
            <person name="Yang H."/>
            <person name="Wang J."/>
            <person name="Wang J."/>
        </authorList>
    </citation>
    <scope>NUCLEOTIDE SEQUENCE [LARGE SCALE GENOMIC DNA]</scope>
</reference>
<dbReference type="Proteomes" id="UP000008912">
    <property type="component" value="Unassembled WGS sequence"/>
</dbReference>
<organism evidence="2 3">
    <name type="scientific">Ailuropoda melanoleuca</name>
    <name type="common">Giant panda</name>
    <dbReference type="NCBI Taxonomy" id="9646"/>
    <lineage>
        <taxon>Eukaryota</taxon>
        <taxon>Metazoa</taxon>
        <taxon>Chordata</taxon>
        <taxon>Craniata</taxon>
        <taxon>Vertebrata</taxon>
        <taxon>Euteleostomi</taxon>
        <taxon>Mammalia</taxon>
        <taxon>Eutheria</taxon>
        <taxon>Laurasiatheria</taxon>
        <taxon>Carnivora</taxon>
        <taxon>Caniformia</taxon>
        <taxon>Ursidae</taxon>
        <taxon>Ailuropoda</taxon>
    </lineage>
</organism>